<sequence>MTDKPPLKPRSFAAPLGDLRGRGLFWLRLVWRIAGRAVLQLRAVSPALPPAKPSAAPIADPDQVIEALQTGEVDFLVGLGPEFAASIDAQSGQPWLFHAIDLGSLASLHWFLAQGVDLASRDKAGRLPLQAAVERAAAVDEFDDAPEDPLALIDALLEAGAQINAASAQGLTALHVAAALGLLDVVTLLLERGADANLRDEGFAGSTALDYAVQARQEAVAEVLRAEAP</sequence>
<dbReference type="RefSeq" id="WP_380072129.1">
    <property type="nucleotide sequence ID" value="NZ_JBHRTO010000001.1"/>
</dbReference>
<accession>A0ABV7J0Q2</accession>
<evidence type="ECO:0000256" key="2">
    <source>
        <dbReference type="ARBA" id="ARBA00023043"/>
    </source>
</evidence>
<dbReference type="PANTHER" id="PTHR24198:SF165">
    <property type="entry name" value="ANKYRIN REPEAT-CONTAINING PROTEIN-RELATED"/>
    <property type="match status" value="1"/>
</dbReference>
<dbReference type="InterPro" id="IPR002110">
    <property type="entry name" value="Ankyrin_rpt"/>
</dbReference>
<keyword evidence="1" id="KW-0677">Repeat</keyword>
<dbReference type="PANTHER" id="PTHR24198">
    <property type="entry name" value="ANKYRIN REPEAT AND PROTEIN KINASE DOMAIN-CONTAINING PROTEIN"/>
    <property type="match status" value="1"/>
</dbReference>
<proteinExistence type="predicted"/>
<keyword evidence="2 3" id="KW-0040">ANK repeat</keyword>
<dbReference type="PROSITE" id="PS50088">
    <property type="entry name" value="ANK_REPEAT"/>
    <property type="match status" value="1"/>
</dbReference>
<evidence type="ECO:0000256" key="3">
    <source>
        <dbReference type="PROSITE-ProRule" id="PRU00023"/>
    </source>
</evidence>
<organism evidence="4 5">
    <name type="scientific">Cypionkella sinensis</name>
    <dbReference type="NCBI Taxonomy" id="1756043"/>
    <lineage>
        <taxon>Bacteria</taxon>
        <taxon>Pseudomonadati</taxon>
        <taxon>Pseudomonadota</taxon>
        <taxon>Alphaproteobacteria</taxon>
        <taxon>Rhodobacterales</taxon>
        <taxon>Paracoccaceae</taxon>
        <taxon>Cypionkella</taxon>
    </lineage>
</organism>
<dbReference type="SMART" id="SM00248">
    <property type="entry name" value="ANK"/>
    <property type="match status" value="3"/>
</dbReference>
<dbReference type="Gene3D" id="1.25.40.20">
    <property type="entry name" value="Ankyrin repeat-containing domain"/>
    <property type="match status" value="1"/>
</dbReference>
<evidence type="ECO:0000313" key="5">
    <source>
        <dbReference type="Proteomes" id="UP001595547"/>
    </source>
</evidence>
<feature type="repeat" description="ANK" evidence="3">
    <location>
        <begin position="169"/>
        <end position="201"/>
    </location>
</feature>
<keyword evidence="5" id="KW-1185">Reference proteome</keyword>
<comment type="caution">
    <text evidence="4">The sequence shown here is derived from an EMBL/GenBank/DDBJ whole genome shotgun (WGS) entry which is preliminary data.</text>
</comment>
<protein>
    <submittedName>
        <fullName evidence="4">Ankyrin repeat domain-containing protein</fullName>
    </submittedName>
</protein>
<dbReference type="EMBL" id="JBHRTO010000001">
    <property type="protein sequence ID" value="MFC3180504.1"/>
    <property type="molecule type" value="Genomic_DNA"/>
</dbReference>
<dbReference type="SUPFAM" id="SSF48403">
    <property type="entry name" value="Ankyrin repeat"/>
    <property type="match status" value="1"/>
</dbReference>
<dbReference type="Pfam" id="PF12796">
    <property type="entry name" value="Ank_2"/>
    <property type="match status" value="1"/>
</dbReference>
<evidence type="ECO:0000256" key="1">
    <source>
        <dbReference type="ARBA" id="ARBA00022737"/>
    </source>
</evidence>
<dbReference type="PROSITE" id="PS50297">
    <property type="entry name" value="ANK_REP_REGION"/>
    <property type="match status" value="1"/>
</dbReference>
<reference evidence="5" key="1">
    <citation type="journal article" date="2019" name="Int. J. Syst. Evol. Microbiol.">
        <title>The Global Catalogue of Microorganisms (GCM) 10K type strain sequencing project: providing services to taxonomists for standard genome sequencing and annotation.</title>
        <authorList>
            <consortium name="The Broad Institute Genomics Platform"/>
            <consortium name="The Broad Institute Genome Sequencing Center for Infectious Disease"/>
            <person name="Wu L."/>
            <person name="Ma J."/>
        </authorList>
    </citation>
    <scope>NUCLEOTIDE SEQUENCE [LARGE SCALE GENOMIC DNA]</scope>
    <source>
        <strain evidence="5">KCTC 52039</strain>
    </source>
</reference>
<name>A0ABV7J0Q2_9RHOB</name>
<evidence type="ECO:0000313" key="4">
    <source>
        <dbReference type="EMBL" id="MFC3180504.1"/>
    </source>
</evidence>
<dbReference type="InterPro" id="IPR036770">
    <property type="entry name" value="Ankyrin_rpt-contain_sf"/>
</dbReference>
<gene>
    <name evidence="4" type="ORF">ACFOGH_05855</name>
</gene>
<dbReference type="Proteomes" id="UP001595547">
    <property type="component" value="Unassembled WGS sequence"/>
</dbReference>